<reference evidence="3" key="1">
    <citation type="submission" date="2016-03" db="EMBL/GenBank/DDBJ databases">
        <authorList>
            <person name="Heylen K."/>
            <person name="De Vos P."/>
            <person name="Vekeman B."/>
        </authorList>
    </citation>
    <scope>NUCLEOTIDE SEQUENCE [LARGE SCALE GENOMIC DNA]</scope>
    <source>
        <strain evidence="3">R-45383</strain>
    </source>
</reference>
<name>A0A177N2P4_9GAMM</name>
<proteinExistence type="predicted"/>
<keyword evidence="3" id="KW-1185">Reference proteome</keyword>
<comment type="caution">
    <text evidence="2">The sequence shown here is derived from an EMBL/GenBank/DDBJ whole genome shotgun (WGS) entry which is preliminary data.</text>
</comment>
<feature type="region of interest" description="Disordered" evidence="1">
    <location>
        <begin position="79"/>
        <end position="136"/>
    </location>
</feature>
<protein>
    <submittedName>
        <fullName evidence="2">Uncharacterized protein</fullName>
    </submittedName>
</protein>
<sequence>MAEVCGKSAKPESLTGGLQALPAKIGQLSLEMSIPVQISHSNNKSCMVDDASHIHPTALQNATVAPTFRCTARDFRPLARSGESSARSNGSTVRSGESLARLDGSMVRSGESLARSDGSTVRSGGPLARSNGSTLRSAEPLTPIAGLLLGAAEPLASTVECCGRFTISDAEFFQGHRSLQPQLALLFARTVRTPVRNVHYGKGVPRASPKSLP</sequence>
<gene>
    <name evidence="2" type="ORF">A1355_14650</name>
</gene>
<evidence type="ECO:0000256" key="1">
    <source>
        <dbReference type="SAM" id="MobiDB-lite"/>
    </source>
</evidence>
<dbReference type="EMBL" id="LUUK01000222">
    <property type="protein sequence ID" value="OAI12121.1"/>
    <property type="molecule type" value="Genomic_DNA"/>
</dbReference>
<dbReference type="AlphaFoldDB" id="A0A177N2P4"/>
<accession>A0A177N2P4</accession>
<feature type="compositionally biased region" description="Polar residues" evidence="1">
    <location>
        <begin position="82"/>
        <end position="95"/>
    </location>
</feature>
<evidence type="ECO:0000313" key="3">
    <source>
        <dbReference type="Proteomes" id="UP000077628"/>
    </source>
</evidence>
<organism evidence="2 3">
    <name type="scientific">Methylomonas koyamae</name>
    <dbReference type="NCBI Taxonomy" id="702114"/>
    <lineage>
        <taxon>Bacteria</taxon>
        <taxon>Pseudomonadati</taxon>
        <taxon>Pseudomonadota</taxon>
        <taxon>Gammaproteobacteria</taxon>
        <taxon>Methylococcales</taxon>
        <taxon>Methylococcaceae</taxon>
        <taxon>Methylomonas</taxon>
    </lineage>
</organism>
<dbReference type="Proteomes" id="UP000077628">
    <property type="component" value="Unassembled WGS sequence"/>
</dbReference>
<evidence type="ECO:0000313" key="2">
    <source>
        <dbReference type="EMBL" id="OAI12121.1"/>
    </source>
</evidence>